<dbReference type="EMBL" id="SEWW01000001">
    <property type="protein sequence ID" value="NGZ43030.1"/>
    <property type="molecule type" value="Genomic_DNA"/>
</dbReference>
<sequence>MVSRIIVHRHFASRVLIALLAFLLLTWVVEGVPTYTNTFFAEDTTLEKSGKRPRFNLKSINPFSVFQNQSKSPFSIYSIKGAKTSLTFQEQNQLVQSQQLGNIAVQPVRPFSFQEYAREQDRQVNRSFWNAYSKSLDGSSSLQSRGLFPKIELPPAIDRIFGGNEVYFKPNGSLLLDIGYMGQFVDNPAIPVQLRYVGNLFFNEQAQINFQGKIGEKLNLNTNFDTKASFNFQNQLKLNWKTQEEDILQNIELGNTSWTLNSQLIPGVQNLFGLKTLMRFGNLDVTVVAAQQRSKQDCITLKGGAQGKSFEIRADQYDENRHFFLSSYFRSQYEQALKNVPMLSSGISITRVEVYVTNRTQSTETLRNLISLSDLGESAPYSANNPTLSPIIPNQPVDNKNNGLYDKLVNDAEIRKSDQASYRLESAYNLQRGTDFDMLKGAKRLNEREFKFHPTLGYLSLVSPLRNDEVLAVAYEYTLNGRKYKVGELTEDYQARRDDEVLVLKMLKSSTIRNNLYHPMWDLMMKNIYSLNTNGLAKQNFQLRIVYKDDATGIDNSNLIEGEKLKDIPLVKVLGLDKLNFAGDPQPDGNFDFVEDLTIDAKNGRIIFPVLEPFGRDLKSHFGPTESNLVSKYVFDELYRKTQSDALQLAGKNKFFLKGSFQSGMGSDIMLPFGVEAKSVTVSAGGQLLTSGTDFIVEGMSGRVKIINESIFSSGRELKICYEKPDLFSNQVRTLLGTRLDYNLGSDFHLGATFQNMSESPPAFFRRVAIGNEPVNNTLIGFDASLFRKSNAITRALDALPIVSTKEASVIDFQGEVAKLIPNVNDRVQGNAFIDDFEAARVVYNFSSQPTLWKPASTPKEFIIGNPRDLTSNFKRAKISAYNVDASIYGQGGFGLDIPGIDPNKVNAYAYERVVTPKGLFPNKDFANNITNLPLGVLDVAYFPQERGIYNFNTNLTSKGLLAGDPKNNFGAITRAINSDTDFDNANVEQIEFWLMNPFVAGEQGKVRDGILNKNNETGGKLVFHLGDISEDFIPDGFSNFENGIPAGEKITSGPSQNVEVTQWGIAPKRQFVINAFDNQAGRSTQDVGLDGLSNQVSEGTSVSEETYFKEYLNQIRTKVSDQTALTKLVKDPAGDDFDYYLNEKFNGTESLIERYKNFMGLENNSPTTANPSNTNFTEANSMVPDREDLNTDNTVNEVESYFKYEVDLKSGQLEVGKGYIVDRVTENGVDWYLFRIPIKDKPTAVGGMNSFKSIRFFRMLLTQFQEPVVLRFAQLQLSGYSYRKFLGDLDKKNGVDIPEAYDAKFKVSSVNIEENGPASKGTNTIPYVVPPGFVRDQDITTINNARLNEQSMSLCVDNLRPGDARAVFKNTNFDFINYKRLRMFISMQSQDQINGKVAAFIRIGTDLTDNYYEVQSVGLTQTQKGQSLDLEIWPMENEFDIEFDLLKRAKMERDKQGKSLNERFSVLMTSSSGKQYKVTVMGRPDQSASMTMMIGMRNISTDGPKSFCIWVNELRASDFDQTSGEAAVGKLGLKLADLGTVMMNGSFKNYGFGGVQSKISDRSRENYVEYGITANLNLEKFLPASWGFRIPFFITYDKRNISPQFDPLDPDIFLSNALETKGAGYAKLVEDNTERRGFNFTNVRKVKSNLSKRAYLWDFSNFTFSYAYSEMLRSSTMIHAYQQYSQRASILYSFTTNSAFWEPFNKWNTSSAWLDIIKDFNINWKPSSFTVRAEMDRSFIKTQLRNQDLNIIGVAPQFEKYWFFNRQYALNWNLTKSVIFNYNTMVNAIIDEPIGDIDTQAKRDSVMNNIKSFGRAKNFDQQAGIVWRLPLQKLPLTDWMNADYTHRIGYNYYANSFNIRDSLNLPFGNIIKNTRERAISGKVDFVSLYNRIRALRWANTPAATGKNVARNPGDEEEIAIPSKSVLKTFARLFLTLRGIQVNYSVNESTTLPGFLQQPGLFGLNGNTSAPGLDFVSGGQDDGIRFKAAQEGWLTKSTVQNVPFTQLRNTKFSYITQLEPNKDLRIQLEGNYNRGDNYQEFFRPTSVGGKFVSQNPLRSGNYSMSFLSFLTAFKDPQLVFDEFRSNRDVLLARLNRAKAADGSYNINSQDVLIPSFFAAYSGVSAQTVKYSPFYDIPLPNWKVDYNGINLMPWLKKKFSSFTITHMYSSTYNVGNFISSLEYGQFENDYVNLTLNSLLYPLSSRFDSKTNTLIPVYVMSTISFSERFSPLIGFNAITKSRVSLRLEYNQDRNVGLNLSNSQVAELSNKDFTVSIGFTRANMLIPFKINGAFVRLPNDLRFNMNLTIRDTRTLQRKLDAETIVTQGFINFQFRPQITYSINNKLSVTAYFDKMMNNPLVSNSFYRSTVAGGFQIRYSLSE</sequence>
<evidence type="ECO:0000313" key="3">
    <source>
        <dbReference type="EMBL" id="NGZ43030.1"/>
    </source>
</evidence>
<feature type="domain" description="Gliding motility protein SprA N-terminal" evidence="2">
    <location>
        <begin position="114"/>
        <end position="368"/>
    </location>
</feature>
<dbReference type="InterPro" id="IPR026377">
    <property type="entry name" value="Cell_surface_SprA"/>
</dbReference>
<feature type="compositionally biased region" description="Low complexity" evidence="1">
    <location>
        <begin position="1165"/>
        <end position="1178"/>
    </location>
</feature>
<accession>A0ABX0ERS8</accession>
<evidence type="ECO:0000313" key="4">
    <source>
        <dbReference type="Proteomes" id="UP001318301"/>
    </source>
</evidence>
<feature type="region of interest" description="Disordered" evidence="1">
    <location>
        <begin position="1165"/>
        <end position="1190"/>
    </location>
</feature>
<evidence type="ECO:0000259" key="2">
    <source>
        <dbReference type="Pfam" id="PF14349"/>
    </source>
</evidence>
<dbReference type="InterPro" id="IPR025684">
    <property type="entry name" value="SprA_N_dom"/>
</dbReference>
<gene>
    <name evidence="3" type="primary">sprA</name>
    <name evidence="3" type="ORF">EWU23_00910</name>
</gene>
<organism evidence="3 4">
    <name type="scientific">Aquirufa beregesia</name>
    <dbReference type="NCBI Taxonomy" id="2516556"/>
    <lineage>
        <taxon>Bacteria</taxon>
        <taxon>Pseudomonadati</taxon>
        <taxon>Bacteroidota</taxon>
        <taxon>Cytophagia</taxon>
        <taxon>Cytophagales</taxon>
        <taxon>Flectobacillaceae</taxon>
        <taxon>Aquirufa</taxon>
    </lineage>
</organism>
<feature type="domain" description="Gliding motility protein SprA N-terminal" evidence="2">
    <location>
        <begin position="1111"/>
        <end position="1619"/>
    </location>
</feature>
<dbReference type="Pfam" id="PF14349">
    <property type="entry name" value="SprA_N"/>
    <property type="match status" value="2"/>
</dbReference>
<dbReference type="NCBIfam" id="TIGR04189">
    <property type="entry name" value="surface_SprA"/>
    <property type="match status" value="1"/>
</dbReference>
<comment type="caution">
    <text evidence="3">The sequence shown here is derived from an EMBL/GenBank/DDBJ whole genome shotgun (WGS) entry which is preliminary data.</text>
</comment>
<reference evidence="3 4" key="1">
    <citation type="submission" date="2019-02" db="EMBL/GenBank/DDBJ databases">
        <title>Genome of a new Bacteroidetes strain.</title>
        <authorList>
            <person name="Pitt A."/>
        </authorList>
    </citation>
    <scope>NUCLEOTIDE SEQUENCE [LARGE SCALE GENOMIC DNA]</scope>
    <source>
        <strain evidence="3 4">50C-KIRBA</strain>
    </source>
</reference>
<protein>
    <submittedName>
        <fullName evidence="3">Cell surface protein SprA</fullName>
    </submittedName>
</protein>
<keyword evidence="4" id="KW-1185">Reference proteome</keyword>
<name>A0ABX0ERS8_9BACT</name>
<dbReference type="Proteomes" id="UP001318301">
    <property type="component" value="Unassembled WGS sequence"/>
</dbReference>
<proteinExistence type="predicted"/>
<evidence type="ECO:0000256" key="1">
    <source>
        <dbReference type="SAM" id="MobiDB-lite"/>
    </source>
</evidence>